<dbReference type="GO" id="GO:0004540">
    <property type="term" value="F:RNA nuclease activity"/>
    <property type="evidence" value="ECO:0007669"/>
    <property type="project" value="InterPro"/>
</dbReference>
<protein>
    <recommendedName>
        <fullName evidence="8">Ribonuclease VapC</fullName>
        <shortName evidence="8">RNase VapC</shortName>
        <ecNumber evidence="8">3.1.-.-</ecNumber>
    </recommendedName>
    <alternativeName>
        <fullName evidence="8">Putative toxin VapC</fullName>
    </alternativeName>
</protein>
<dbReference type="AlphaFoldDB" id="A0A343TP13"/>
<dbReference type="PANTHER" id="PTHR33653">
    <property type="entry name" value="RIBONUCLEASE VAPC2"/>
    <property type="match status" value="1"/>
</dbReference>
<keyword evidence="8" id="KW-0800">Toxin</keyword>
<comment type="cofactor">
    <cofactor evidence="1 8">
        <name>Mg(2+)</name>
        <dbReference type="ChEBI" id="CHEBI:18420"/>
    </cofactor>
</comment>
<keyword evidence="5 8" id="KW-0378">Hydrolase</keyword>
<evidence type="ECO:0000256" key="7">
    <source>
        <dbReference type="ARBA" id="ARBA00038093"/>
    </source>
</evidence>
<evidence type="ECO:0000256" key="8">
    <source>
        <dbReference type="HAMAP-Rule" id="MF_00265"/>
    </source>
</evidence>
<evidence type="ECO:0000256" key="4">
    <source>
        <dbReference type="ARBA" id="ARBA00022723"/>
    </source>
</evidence>
<evidence type="ECO:0000313" key="11">
    <source>
        <dbReference type="Proteomes" id="UP000263012"/>
    </source>
</evidence>
<evidence type="ECO:0000256" key="3">
    <source>
        <dbReference type="ARBA" id="ARBA00022722"/>
    </source>
</evidence>
<sequence>MIEDTSFIIDILYNDPDALAYLDLVEKENRPEKIASITALELYEAVPQVSVPEERRGKILDVLDTRHAVAADETVMRKAGKISGELKSRGEEIDREDCIIGATALLNDEPVLTRNNDHFERIDGLDVETY</sequence>
<dbReference type="GO" id="GO:0016787">
    <property type="term" value="F:hydrolase activity"/>
    <property type="evidence" value="ECO:0007669"/>
    <property type="project" value="UniProtKB-KW"/>
</dbReference>
<dbReference type="EMBL" id="CP025066">
    <property type="protein sequence ID" value="AUX10835.1"/>
    <property type="molecule type" value="Genomic_DNA"/>
</dbReference>
<dbReference type="EC" id="3.1.-.-" evidence="8"/>
<dbReference type="InterPro" id="IPR002716">
    <property type="entry name" value="PIN_dom"/>
</dbReference>
<name>A0A343TP13_9EURY</name>
<evidence type="ECO:0000256" key="6">
    <source>
        <dbReference type="ARBA" id="ARBA00022842"/>
    </source>
</evidence>
<dbReference type="Gene3D" id="3.40.50.1010">
    <property type="entry name" value="5'-nuclease"/>
    <property type="match status" value="1"/>
</dbReference>
<keyword evidence="11" id="KW-1185">Reference proteome</keyword>
<feature type="binding site" evidence="8">
    <location>
        <position position="97"/>
    </location>
    <ligand>
        <name>Mg(2+)</name>
        <dbReference type="ChEBI" id="CHEBI:18420"/>
    </ligand>
</feature>
<keyword evidence="3 8" id="KW-0540">Nuclease</keyword>
<dbReference type="OrthoDB" id="38049at2157"/>
<keyword evidence="6 8" id="KW-0460">Magnesium</keyword>
<dbReference type="InterPro" id="IPR029060">
    <property type="entry name" value="PIN-like_dom_sf"/>
</dbReference>
<dbReference type="SUPFAM" id="SSF88723">
    <property type="entry name" value="PIN domain-like"/>
    <property type="match status" value="1"/>
</dbReference>
<organism evidence="10 11">
    <name type="scientific">Halalkaliarchaeum desulfuricum</name>
    <dbReference type="NCBI Taxonomy" id="2055893"/>
    <lineage>
        <taxon>Archaea</taxon>
        <taxon>Methanobacteriati</taxon>
        <taxon>Methanobacteriota</taxon>
        <taxon>Stenosarchaea group</taxon>
        <taxon>Halobacteria</taxon>
        <taxon>Halobacteriales</taxon>
        <taxon>Haloferacaceae</taxon>
        <taxon>Halalkaliarchaeum</taxon>
    </lineage>
</organism>
<keyword evidence="4 8" id="KW-0479">Metal-binding</keyword>
<dbReference type="HAMAP" id="MF_00265">
    <property type="entry name" value="VapC_Nob1"/>
    <property type="match status" value="1"/>
</dbReference>
<dbReference type="InterPro" id="IPR022907">
    <property type="entry name" value="VapC_family"/>
</dbReference>
<comment type="similarity">
    <text evidence="7 8">Belongs to the PINc/VapC protein family.</text>
</comment>
<keyword evidence="2 8" id="KW-1277">Toxin-antitoxin system</keyword>
<dbReference type="PANTHER" id="PTHR33653:SF1">
    <property type="entry name" value="RIBONUCLEASE VAPC2"/>
    <property type="match status" value="1"/>
</dbReference>
<accession>A0A343TP13</accession>
<dbReference type="Proteomes" id="UP000263012">
    <property type="component" value="Chromosome"/>
</dbReference>
<dbReference type="GO" id="GO:0000287">
    <property type="term" value="F:magnesium ion binding"/>
    <property type="evidence" value="ECO:0007669"/>
    <property type="project" value="UniProtKB-UniRule"/>
</dbReference>
<dbReference type="InterPro" id="IPR050556">
    <property type="entry name" value="Type_II_TA_system_RNase"/>
</dbReference>
<proteinExistence type="inferred from homology"/>
<evidence type="ECO:0000259" key="9">
    <source>
        <dbReference type="Pfam" id="PF01850"/>
    </source>
</evidence>
<evidence type="ECO:0000256" key="5">
    <source>
        <dbReference type="ARBA" id="ARBA00022801"/>
    </source>
</evidence>
<dbReference type="Pfam" id="PF01850">
    <property type="entry name" value="PIN"/>
    <property type="match status" value="1"/>
</dbReference>
<evidence type="ECO:0000256" key="1">
    <source>
        <dbReference type="ARBA" id="ARBA00001946"/>
    </source>
</evidence>
<dbReference type="GeneID" id="37879594"/>
<evidence type="ECO:0000256" key="2">
    <source>
        <dbReference type="ARBA" id="ARBA00022649"/>
    </source>
</evidence>
<reference evidence="11" key="1">
    <citation type="submission" date="2017-11" db="EMBL/GenBank/DDBJ databases">
        <title>Phenotypic and genomic properties of facultatively anaerobic sulfur-reducing natronoarchaea from hypersaline soda lakes.</title>
        <authorList>
            <person name="Sorokin D.Y."/>
            <person name="Kublanov I.V."/>
            <person name="Roman P."/>
            <person name="Sinninghe Damste J.S."/>
            <person name="Golyshin P.N."/>
            <person name="Rojo D."/>
            <person name="Ciordia S."/>
            <person name="Mena M.D.C."/>
            <person name="Ferrer M."/>
            <person name="Messina E."/>
            <person name="Smedile F."/>
            <person name="La Spada G."/>
            <person name="La Cono V."/>
            <person name="Yakimov M.M."/>
        </authorList>
    </citation>
    <scope>NUCLEOTIDE SEQUENCE [LARGE SCALE GENOMIC DNA]</scope>
    <source>
        <strain evidence="11">AArc-Sl</strain>
    </source>
</reference>
<evidence type="ECO:0000313" key="10">
    <source>
        <dbReference type="EMBL" id="AUX10835.1"/>
    </source>
</evidence>
<gene>
    <name evidence="8" type="primary">vapC</name>
    <name evidence="10" type="ORF">AArcSl_3229</name>
</gene>
<feature type="domain" description="PIN" evidence="9">
    <location>
        <begin position="2"/>
        <end position="124"/>
    </location>
</feature>
<dbReference type="GO" id="GO:0090729">
    <property type="term" value="F:toxin activity"/>
    <property type="evidence" value="ECO:0007669"/>
    <property type="project" value="UniProtKB-KW"/>
</dbReference>
<dbReference type="KEGG" id="hdf:AArcSl_3229"/>
<dbReference type="RefSeq" id="WP_119821497.1">
    <property type="nucleotide sequence ID" value="NZ_CP025066.1"/>
</dbReference>
<comment type="function">
    <text evidence="8">Toxic component of a toxin-antitoxin (TA) system. An RNase.</text>
</comment>
<feature type="binding site" evidence="8">
    <location>
        <position position="4"/>
    </location>
    <ligand>
        <name>Mg(2+)</name>
        <dbReference type="ChEBI" id="CHEBI:18420"/>
    </ligand>
</feature>